<dbReference type="SMART" id="SM00015">
    <property type="entry name" value="IQ"/>
    <property type="match status" value="1"/>
</dbReference>
<evidence type="ECO:0000256" key="7">
    <source>
        <dbReference type="ARBA" id="ARBA00023069"/>
    </source>
</evidence>
<dbReference type="PANTHER" id="PTHR31598">
    <property type="entry name" value="IQ DOMAIN-CONTAINING PROTEIN D"/>
    <property type="match status" value="1"/>
</dbReference>
<dbReference type="AlphaFoldDB" id="A0A2G9SA09"/>
<keyword evidence="14" id="KW-1185">Reference proteome</keyword>
<dbReference type="Gene3D" id="1.20.5.190">
    <property type="match status" value="1"/>
</dbReference>
<evidence type="ECO:0000256" key="11">
    <source>
        <dbReference type="ARBA" id="ARBA00046836"/>
    </source>
</evidence>
<feature type="compositionally biased region" description="Basic residues" evidence="12">
    <location>
        <begin position="175"/>
        <end position="189"/>
    </location>
</feature>
<proteinExistence type="inferred from homology"/>
<evidence type="ECO:0000256" key="10">
    <source>
        <dbReference type="ARBA" id="ARBA00032180"/>
    </source>
</evidence>
<evidence type="ECO:0000256" key="5">
    <source>
        <dbReference type="ARBA" id="ARBA00022490"/>
    </source>
</evidence>
<comment type="subcellular location">
    <subcellularLocation>
        <location evidence="2">Cytoplasm</location>
        <location evidence="2">Cytoskeleton</location>
        <location evidence="2">Flagellum axoneme</location>
    </subcellularLocation>
</comment>
<evidence type="ECO:0000313" key="14">
    <source>
        <dbReference type="Proteomes" id="UP000228934"/>
    </source>
</evidence>
<evidence type="ECO:0000256" key="6">
    <source>
        <dbReference type="ARBA" id="ARBA00022846"/>
    </source>
</evidence>
<dbReference type="OrthoDB" id="536093at2759"/>
<evidence type="ECO:0000256" key="4">
    <source>
        <dbReference type="ARBA" id="ARBA00021752"/>
    </source>
</evidence>
<keyword evidence="7" id="KW-0969">Cilium</keyword>
<comment type="similarity">
    <text evidence="3">Belongs to the DRC10 family.</text>
</comment>
<sequence>IAKENEVIRQLKISIHQLEKNSESQAKRTLQEAEKQQKSDRRASEGKCAKLQQDLQQLRSQLTSAIAENREVELSLRKKKYKVETEIENWIQKYDADMGEKQTELEEIEAVYEEEKAQLAELKEKLSVFEVEYVQIMEERHQAQLKKEAEEKELARRNQAAAIIQAHWKGYQVRKAMKSKKKKKKKGKGKGASGKGKGKKGKK</sequence>
<protein>
    <recommendedName>
        <fullName evidence="4">Dynein regulatory complex protein 10</fullName>
    </recommendedName>
    <alternativeName>
        <fullName evidence="10">IQ domain-containing protein D</fullName>
    </alternativeName>
</protein>
<dbReference type="PANTHER" id="PTHR31598:SF1">
    <property type="entry name" value="DYNEIN REGULATORY COMPLEX PROTEIN 10"/>
    <property type="match status" value="1"/>
</dbReference>
<dbReference type="EMBL" id="KV925918">
    <property type="protein sequence ID" value="PIO36283.1"/>
    <property type="molecule type" value="Genomic_DNA"/>
</dbReference>
<comment type="function">
    <text evidence="1">Component of the nexin-dynein regulatory complex (N-DRC), a key regulator of ciliary/flagellar motility which maintains the alignment and integrity of the distal axoneme and regulates microtubule sliding in motile axonemes.</text>
</comment>
<evidence type="ECO:0000256" key="8">
    <source>
        <dbReference type="ARBA" id="ARBA00023212"/>
    </source>
</evidence>
<name>A0A2G9SA09_AQUCT</name>
<evidence type="ECO:0000256" key="9">
    <source>
        <dbReference type="ARBA" id="ARBA00023273"/>
    </source>
</evidence>
<gene>
    <name evidence="13" type="ORF">AB205_0152410</name>
</gene>
<evidence type="ECO:0000256" key="12">
    <source>
        <dbReference type="SAM" id="MobiDB-lite"/>
    </source>
</evidence>
<dbReference type="InterPro" id="IPR000048">
    <property type="entry name" value="IQ_motif_EF-hand-BS"/>
</dbReference>
<feature type="region of interest" description="Disordered" evidence="12">
    <location>
        <begin position="21"/>
        <end position="48"/>
    </location>
</feature>
<feature type="non-terminal residue" evidence="13">
    <location>
        <position position="1"/>
    </location>
</feature>
<keyword evidence="6" id="KW-0282">Flagellum</keyword>
<keyword evidence="9" id="KW-0966">Cell projection</keyword>
<evidence type="ECO:0000313" key="13">
    <source>
        <dbReference type="EMBL" id="PIO36283.1"/>
    </source>
</evidence>
<accession>A0A2G9SA09</accession>
<reference evidence="14" key="1">
    <citation type="journal article" date="2017" name="Nat. Commun.">
        <title>The North American bullfrog draft genome provides insight into hormonal regulation of long noncoding RNA.</title>
        <authorList>
            <person name="Hammond S.A."/>
            <person name="Warren R.L."/>
            <person name="Vandervalk B.P."/>
            <person name="Kucuk E."/>
            <person name="Khan H."/>
            <person name="Gibb E.A."/>
            <person name="Pandoh P."/>
            <person name="Kirk H."/>
            <person name="Zhao Y."/>
            <person name="Jones M."/>
            <person name="Mungall A.J."/>
            <person name="Coope R."/>
            <person name="Pleasance S."/>
            <person name="Moore R.A."/>
            <person name="Holt R.A."/>
            <person name="Round J.M."/>
            <person name="Ohora S."/>
            <person name="Walle B.V."/>
            <person name="Veldhoen N."/>
            <person name="Helbing C.C."/>
            <person name="Birol I."/>
        </authorList>
    </citation>
    <scope>NUCLEOTIDE SEQUENCE [LARGE SCALE GENOMIC DNA]</scope>
</reference>
<organism evidence="13 14">
    <name type="scientific">Aquarana catesbeiana</name>
    <name type="common">American bullfrog</name>
    <name type="synonym">Rana catesbeiana</name>
    <dbReference type="NCBI Taxonomy" id="8400"/>
    <lineage>
        <taxon>Eukaryota</taxon>
        <taxon>Metazoa</taxon>
        <taxon>Chordata</taxon>
        <taxon>Craniata</taxon>
        <taxon>Vertebrata</taxon>
        <taxon>Euteleostomi</taxon>
        <taxon>Amphibia</taxon>
        <taxon>Batrachia</taxon>
        <taxon>Anura</taxon>
        <taxon>Neobatrachia</taxon>
        <taxon>Ranoidea</taxon>
        <taxon>Ranidae</taxon>
        <taxon>Aquarana</taxon>
    </lineage>
</organism>
<keyword evidence="5" id="KW-0963">Cytoplasm</keyword>
<dbReference type="Proteomes" id="UP000228934">
    <property type="component" value="Unassembled WGS sequence"/>
</dbReference>
<dbReference type="Pfam" id="PF00612">
    <property type="entry name" value="IQ"/>
    <property type="match status" value="1"/>
</dbReference>
<keyword evidence="8" id="KW-0206">Cytoskeleton</keyword>
<comment type="subunit">
    <text evidence="11">Component of the nexin-dynein regulatory complex (N-DRC). Interacts with CFAP52.</text>
</comment>
<dbReference type="InterPro" id="IPR042815">
    <property type="entry name" value="DRC10"/>
</dbReference>
<evidence type="ECO:0000256" key="3">
    <source>
        <dbReference type="ARBA" id="ARBA00009071"/>
    </source>
</evidence>
<evidence type="ECO:0000256" key="1">
    <source>
        <dbReference type="ARBA" id="ARBA00003029"/>
    </source>
</evidence>
<feature type="region of interest" description="Disordered" evidence="12">
    <location>
        <begin position="171"/>
        <end position="203"/>
    </location>
</feature>
<evidence type="ECO:0000256" key="2">
    <source>
        <dbReference type="ARBA" id="ARBA00004611"/>
    </source>
</evidence>
<dbReference type="PROSITE" id="PS50096">
    <property type="entry name" value="IQ"/>
    <property type="match status" value="1"/>
</dbReference>